<protein>
    <submittedName>
        <fullName evidence="4">ARM repeat-containing protein</fullName>
    </submittedName>
</protein>
<dbReference type="PANTHER" id="PTHR21663:SF0">
    <property type="entry name" value="HEAT REPEAT-CONTAINING PROTEIN 5B"/>
    <property type="match status" value="1"/>
</dbReference>
<dbReference type="InterPro" id="IPR016024">
    <property type="entry name" value="ARM-type_fold"/>
</dbReference>
<dbReference type="STRING" id="1280837.A0A316VBA7"/>
<dbReference type="RefSeq" id="XP_025355124.1">
    <property type="nucleotide sequence ID" value="XM_025498590.1"/>
</dbReference>
<dbReference type="GO" id="GO:0016020">
    <property type="term" value="C:membrane"/>
    <property type="evidence" value="ECO:0007669"/>
    <property type="project" value="TreeGrafter"/>
</dbReference>
<sequence>MPTSKSSLGPSPNSTSTTASKADLILDEARLAAAVGNEQGEVFALQWLSKVEIALSQIEDGEILEIQTGLERSLLKLICPLDLNAPIDPSPAAIQKATSASSTTPKVGRPSRHLIARSFVALFSRGESRSLYDVIQALLQIAGEESKGRVLPEKEARAAALYVAGELFQSAGHIVMSQFIALLTLCQRLFKNSGLPVLTRYHALLCLSKVLKSGAKSLGDQTAKDLIKPLRQGLSDRAGAVARGCADCLLVILEDTDYLSSRTEIEAILSICFKTLDTADFVTMKAISRLSSSLLAATQKENVVQPAAPTKKKSKKKREGQDDSSDEEAGPSAPNTAGLDGMSRSIMTPKVMLDQLSSAILRPSTTQRGKGALLDVYASLLEKLGSAWVQSHYGILIANLLDEIPNHARGSSSRADVLSIRNGVATVLRMVVGERMLDESAQVGAIQEICDTFLKKWPVLMPGQQPPTKYTLVLAFNESAGLLAQLGSVPPQVLEALQQPLLRCLAHPSHSVQISAAWCLRQLCSISPSHLSSLLKTVLDELKRDIASLESSGDRGGLELSKRTTGRARGLAALVSVINYRPLYVSFDISSQVLDLAFQLLKRSAEHSLAISAIEIQVSWTLIGALMSLGPNFVRDHLNQLLNMWRSALPKTGDVNVTRSDAEWSFLLHVRECTLGSILSFLTHNGNTLVTLDTARRLIALLSNSLSFVNAFNVHHPTLSQEQVPGSERSQLSLLDREQMVRRRVLQCFVKLSSNPALEALQESLVTAAIQTFAEPERYIGSAAQAAISASSGNFTSVWQLSDGYAYGVTSLMNENECQVLTESISQHIKRPDLLNRDAIESELDFLQRRAIIGAAEHDPIILYTAPFDTKEYALPVPPPTAAVDAGIELFASLIPYQKRDVQIAAFEKLLSYSRSTRLEKNPGRRMAIQANICTAILGTLRMAMHSINQRTAGGFNNDRLTTAIRMLLLDNLIQGDLALRTSASEAFGRLAAISGSHAMSGQVQMLVDQVVSNRDPDARAGCAMAFGAIYNEVGGLAAGPLTKTVVDILMSLANDPHPTVHFTALDALRMVVDAASLSYSPYVTSTLGMLVKLYMLSTHEPEGGSAGSVNLRADLPANQAICRVVNSLIGVLGPDLQDASKVRTLVLILIKELSLETDEGVVVEGTKAMQHFTLFAPQHIDLIAWMQSLQLHLKSKNRPLKIAAINAFYQLIQRDAVLVSKACGNQLVEQFFGLLDGDADTDEIKQVLRNWLRQTADMSPNGWIDLCQRVSRSAGSSSANAGETSIKKTQSGGIGVLQDEEAATIDLGDDANSRGQANQQSRWRTQLFALQCLHDVFSTVRRAGKLEHFDTPRVPGQLSNRVGDLIRMAFTASTALNMEIRLEGLTILRDVIENFKAAKDPEFEEALLLEQHQAPIAAALTPAFLGDSTPEVLARAVQVCAVFVGSGVVREVEKLGRILKLLTRALDNCLQSDMSSMGDVENLSINAAAMLKIAVFAAWGQLQVASAKQSYLVKVVRPQLAQLAPMWVRCLAEYANLRADPEGTGMAIAPVINPVMDTPYAGLIRAILVPHHQRAWTVILNAVAVLMGQKDNNIILAMQGEEISSDEKANAEKAKREGSEPVMYFYPLYGLAFEALATGSGSSRETQGVRTTLAALRYLCNAKFAGSVLLQDDLFDELINLSYRIIMTEPATVQVRVIEMVSAFASSYGSQLQNQGLSNGANGSNSLSEGLVPSTKLTTCLRLALFSIQNAQTRSSSQASSAEDRAAVIRAAYGAYCSMVAFYTKTQQEHLFVAGFQAYSELLRNESSDVDLVGPTLASLKEVCLASMSVYGDGLSRCVHGFLSANLNTLDEMRSRSGIVAINKTKNALLATVVVVTSLPNDVAVSQAVLEQYCYLLDQKLRPKTIDSSSLPIASTAINCLKTILLVASRRNENASGSNGMALHSAIAFCIGQTLTSLVTMLVNAYHDRADFIGKRSEEDEVNMNARVRVLEDAMKTLTGYAGTVQDEEHRTRLIGIILPTLSLFLQREQEAERMKQLETLAAHQILALARQYSNAFRSVVAILPAEERTRVEQGVRTAVGMTNDQANQRQTGADLLARNEAKKIELRSFG</sequence>
<dbReference type="InterPro" id="IPR011989">
    <property type="entry name" value="ARM-like"/>
</dbReference>
<dbReference type="InParanoid" id="A0A316VBA7"/>
<dbReference type="GO" id="GO:0006897">
    <property type="term" value="P:endocytosis"/>
    <property type="evidence" value="ECO:0007669"/>
    <property type="project" value="TreeGrafter"/>
</dbReference>
<feature type="region of interest" description="Disordered" evidence="2">
    <location>
        <begin position="302"/>
        <end position="342"/>
    </location>
</feature>
<dbReference type="GO" id="GO:0008104">
    <property type="term" value="P:intracellular protein localization"/>
    <property type="evidence" value="ECO:0007669"/>
    <property type="project" value="TreeGrafter"/>
</dbReference>
<dbReference type="GO" id="GO:0005829">
    <property type="term" value="C:cytosol"/>
    <property type="evidence" value="ECO:0007669"/>
    <property type="project" value="GOC"/>
</dbReference>
<evidence type="ECO:0000259" key="3">
    <source>
        <dbReference type="Pfam" id="PF25808"/>
    </source>
</evidence>
<dbReference type="Pfam" id="PF20210">
    <property type="entry name" value="Laa1_Sip1_HTR5"/>
    <property type="match status" value="1"/>
</dbReference>
<evidence type="ECO:0000313" key="4">
    <source>
        <dbReference type="EMBL" id="PWN34822.1"/>
    </source>
</evidence>
<evidence type="ECO:0000256" key="2">
    <source>
        <dbReference type="SAM" id="MobiDB-lite"/>
    </source>
</evidence>
<dbReference type="Proteomes" id="UP000245771">
    <property type="component" value="Unassembled WGS sequence"/>
</dbReference>
<dbReference type="Pfam" id="PF25808">
    <property type="entry name" value="TPR_LAA1_C"/>
    <property type="match status" value="1"/>
</dbReference>
<dbReference type="GO" id="GO:0042147">
    <property type="term" value="P:retrograde transport, endosome to Golgi"/>
    <property type="evidence" value="ECO:0007669"/>
    <property type="project" value="TreeGrafter"/>
</dbReference>
<reference evidence="4 5" key="1">
    <citation type="journal article" date="2018" name="Mol. Biol. Evol.">
        <title>Broad Genomic Sampling Reveals a Smut Pathogenic Ancestry of the Fungal Clade Ustilaginomycotina.</title>
        <authorList>
            <person name="Kijpornyongpan T."/>
            <person name="Mondo S.J."/>
            <person name="Barry K."/>
            <person name="Sandor L."/>
            <person name="Lee J."/>
            <person name="Lipzen A."/>
            <person name="Pangilinan J."/>
            <person name="LaButti K."/>
            <person name="Hainaut M."/>
            <person name="Henrissat B."/>
            <person name="Grigoriev I.V."/>
            <person name="Spatafora J.W."/>
            <person name="Aime M.C."/>
        </authorList>
    </citation>
    <scope>NUCLEOTIDE SEQUENCE [LARGE SCALE GENOMIC DNA]</scope>
    <source>
        <strain evidence="4 5">MCA 3882</strain>
    </source>
</reference>
<dbReference type="PANTHER" id="PTHR21663">
    <property type="entry name" value="HYPOTHETICAL HEAT DOMAIN-CONTAINING"/>
    <property type="match status" value="1"/>
</dbReference>
<comment type="similarity">
    <text evidence="1">Belongs to the HEATR5 family.</text>
</comment>
<dbReference type="EMBL" id="KZ819603">
    <property type="protein sequence ID" value="PWN34822.1"/>
    <property type="molecule type" value="Genomic_DNA"/>
</dbReference>
<dbReference type="FunCoup" id="A0A316VBA7">
    <property type="interactions" value="209"/>
</dbReference>
<dbReference type="SUPFAM" id="SSF48371">
    <property type="entry name" value="ARM repeat"/>
    <property type="match status" value="2"/>
</dbReference>
<feature type="domain" description="LAA1-like C-terminal TPR repeats" evidence="3">
    <location>
        <begin position="1915"/>
        <end position="2088"/>
    </location>
</feature>
<name>A0A316VBA7_9BASI</name>
<dbReference type="InterPro" id="IPR040108">
    <property type="entry name" value="Laa1/Sip1/HEATR5"/>
</dbReference>
<proteinExistence type="inferred from homology"/>
<gene>
    <name evidence="4" type="ORF">FA14DRAFT_160262</name>
</gene>
<evidence type="ECO:0000256" key="1">
    <source>
        <dbReference type="ARBA" id="ARBA00008304"/>
    </source>
</evidence>
<dbReference type="GeneID" id="37020371"/>
<organism evidence="4 5">
    <name type="scientific">Meira miltonrushii</name>
    <dbReference type="NCBI Taxonomy" id="1280837"/>
    <lineage>
        <taxon>Eukaryota</taxon>
        <taxon>Fungi</taxon>
        <taxon>Dikarya</taxon>
        <taxon>Basidiomycota</taxon>
        <taxon>Ustilaginomycotina</taxon>
        <taxon>Exobasidiomycetes</taxon>
        <taxon>Exobasidiales</taxon>
        <taxon>Brachybasidiaceae</taxon>
        <taxon>Meira</taxon>
    </lineage>
</organism>
<dbReference type="GO" id="GO:0005794">
    <property type="term" value="C:Golgi apparatus"/>
    <property type="evidence" value="ECO:0007669"/>
    <property type="project" value="TreeGrafter"/>
</dbReference>
<dbReference type="OrthoDB" id="192608at2759"/>
<feature type="region of interest" description="Disordered" evidence="2">
    <location>
        <begin position="1"/>
        <end position="20"/>
    </location>
</feature>
<dbReference type="Pfam" id="PF25468">
    <property type="entry name" value="HEAT_HEATR5A"/>
    <property type="match status" value="1"/>
</dbReference>
<accession>A0A316VBA7</accession>
<dbReference type="InterPro" id="IPR057981">
    <property type="entry name" value="TPR_LAA1-like_C"/>
</dbReference>
<dbReference type="Gene3D" id="1.25.10.10">
    <property type="entry name" value="Leucine-rich Repeat Variant"/>
    <property type="match status" value="3"/>
</dbReference>
<dbReference type="InterPro" id="IPR046837">
    <property type="entry name" value="Laa1/Sip1/HEATR5-like_HEAT"/>
</dbReference>
<dbReference type="GO" id="GO:0030139">
    <property type="term" value="C:endocytic vesicle"/>
    <property type="evidence" value="ECO:0007669"/>
    <property type="project" value="TreeGrafter"/>
</dbReference>
<keyword evidence="5" id="KW-1185">Reference proteome</keyword>
<evidence type="ECO:0000313" key="5">
    <source>
        <dbReference type="Proteomes" id="UP000245771"/>
    </source>
</evidence>